<protein>
    <submittedName>
        <fullName evidence="1">Type II toxin-antitoxin system HicB family antitoxin</fullName>
    </submittedName>
</protein>
<accession>A0A7Y4P6W6</accession>
<proteinExistence type="predicted"/>
<gene>
    <name evidence="1" type="ORF">HKX40_08355</name>
</gene>
<keyword evidence="2" id="KW-1185">Reference proteome</keyword>
<organism evidence="1 2">
    <name type="scientific">Pelistega europaea</name>
    <dbReference type="NCBI Taxonomy" id="106147"/>
    <lineage>
        <taxon>Bacteria</taxon>
        <taxon>Pseudomonadati</taxon>
        <taxon>Pseudomonadota</taxon>
        <taxon>Betaproteobacteria</taxon>
        <taxon>Burkholderiales</taxon>
        <taxon>Alcaligenaceae</taxon>
        <taxon>Pelistega</taxon>
    </lineage>
</organism>
<evidence type="ECO:0000313" key="2">
    <source>
        <dbReference type="Proteomes" id="UP000541421"/>
    </source>
</evidence>
<dbReference type="AlphaFoldDB" id="A0A7Y4P6W6"/>
<reference evidence="1 2" key="1">
    <citation type="submission" date="2020-05" db="EMBL/GenBank/DDBJ databases">
        <authorList>
            <person name="Niu N."/>
        </authorList>
    </citation>
    <scope>NUCLEOTIDE SEQUENCE [LARGE SCALE GENOMIC DNA]</scope>
    <source>
        <strain evidence="1 2">LMG10982</strain>
    </source>
</reference>
<dbReference type="InterPro" id="IPR035069">
    <property type="entry name" value="TTHA1013/TTHA0281-like"/>
</dbReference>
<dbReference type="SUPFAM" id="SSF143100">
    <property type="entry name" value="TTHA1013/TTHA0281-like"/>
    <property type="match status" value="1"/>
</dbReference>
<sequence>MKMMEYKGYIGTIEADFEQDMLFGKLAYIRDVVTYEAHTVADLQKAFEESVDEYLSSCAELHKKPDKPFKGSFNVRIGEELHRQASLAALLYWYGFFGQSKRSIDLTRLIILLIKFHRSQIL</sequence>
<dbReference type="EMBL" id="JABGBO010000008">
    <property type="protein sequence ID" value="NOL50145.1"/>
    <property type="molecule type" value="Genomic_DNA"/>
</dbReference>
<evidence type="ECO:0000313" key="1">
    <source>
        <dbReference type="EMBL" id="NOL50145.1"/>
    </source>
</evidence>
<dbReference type="InterPro" id="IPR008651">
    <property type="entry name" value="Uncharacterised_HicB"/>
</dbReference>
<dbReference type="RefSeq" id="WP_171589122.1">
    <property type="nucleotide sequence ID" value="NZ_JABGBO010000008.1"/>
</dbReference>
<comment type="caution">
    <text evidence="1">The sequence shown here is derived from an EMBL/GenBank/DDBJ whole genome shotgun (WGS) entry which is preliminary data.</text>
</comment>
<dbReference type="Pfam" id="PF05534">
    <property type="entry name" value="HicB"/>
    <property type="match status" value="1"/>
</dbReference>
<name>A0A7Y4P6W6_9BURK</name>
<dbReference type="Proteomes" id="UP000541421">
    <property type="component" value="Unassembled WGS sequence"/>
</dbReference>